<feature type="compositionally biased region" description="Polar residues" evidence="1">
    <location>
        <begin position="1813"/>
        <end position="1833"/>
    </location>
</feature>
<dbReference type="InterPro" id="IPR044016">
    <property type="entry name" value="Big_13"/>
</dbReference>
<feature type="domain" description="Bacterial Ig-like" evidence="2">
    <location>
        <begin position="3"/>
        <end position="60"/>
    </location>
</feature>
<gene>
    <name evidence="3" type="ORF">QZM70_25885</name>
</gene>
<dbReference type="InterPro" id="IPR013783">
    <property type="entry name" value="Ig-like_fold"/>
</dbReference>
<feature type="domain" description="Bacterial Ig-like" evidence="2">
    <location>
        <begin position="1445"/>
        <end position="1526"/>
    </location>
</feature>
<feature type="compositionally biased region" description="Low complexity" evidence="1">
    <location>
        <begin position="401"/>
        <end position="412"/>
    </location>
</feature>
<feature type="domain" description="Bacterial Ig-like" evidence="2">
    <location>
        <begin position="1024"/>
        <end position="1111"/>
    </location>
</feature>
<feature type="domain" description="Bacterial Ig-like" evidence="2">
    <location>
        <begin position="1850"/>
        <end position="1942"/>
    </location>
</feature>
<feature type="domain" description="Bacterial Ig-like" evidence="2">
    <location>
        <begin position="701"/>
        <end position="797"/>
    </location>
</feature>
<feature type="domain" description="Bacterial Ig-like" evidence="2">
    <location>
        <begin position="1330"/>
        <end position="1424"/>
    </location>
</feature>
<feature type="domain" description="Bacterial Ig-like" evidence="2">
    <location>
        <begin position="1963"/>
        <end position="2047"/>
    </location>
</feature>
<feature type="region of interest" description="Disordered" evidence="1">
    <location>
        <begin position="1322"/>
        <end position="1345"/>
    </location>
</feature>
<dbReference type="Gene3D" id="3.30.420.430">
    <property type="match status" value="15"/>
</dbReference>
<reference evidence="3" key="1">
    <citation type="submission" date="2023-07" db="EMBL/GenBank/DDBJ databases">
        <title>A collection of bacterial strains from the Burkholderia cepacia Research Laboratory and Repository.</title>
        <authorList>
            <person name="Lipuma J."/>
            <person name="Spilker T."/>
            <person name="Caverly L."/>
        </authorList>
    </citation>
    <scope>NUCLEOTIDE SEQUENCE</scope>
    <source>
        <strain evidence="3">AU45194</strain>
    </source>
</reference>
<accession>A0ABT8NXS2</accession>
<name>A0ABT8NXS2_9BURK</name>
<comment type="caution">
    <text evidence="3">The sequence shown here is derived from an EMBL/GenBank/DDBJ whole genome shotgun (WGS) entry which is preliminary data.</text>
</comment>
<feature type="domain" description="Bacterial Ig-like" evidence="2">
    <location>
        <begin position="1536"/>
        <end position="1630"/>
    </location>
</feature>
<evidence type="ECO:0000259" key="2">
    <source>
        <dbReference type="Pfam" id="PF19077"/>
    </source>
</evidence>
<dbReference type="Gene3D" id="2.60.40.1800">
    <property type="match status" value="2"/>
</dbReference>
<feature type="domain" description="Bacterial Ig-like" evidence="2">
    <location>
        <begin position="922"/>
        <end position="1008"/>
    </location>
</feature>
<feature type="region of interest" description="Disordered" evidence="1">
    <location>
        <begin position="138"/>
        <end position="157"/>
    </location>
</feature>
<feature type="domain" description="Bacterial Ig-like" evidence="2">
    <location>
        <begin position="821"/>
        <end position="904"/>
    </location>
</feature>
<sequence>VVIHDGDKAIGSTVADRSGNWAFTPGVPLADGEHAFTVTARDAAGNESEASQSFNVTIDTSGPGKTVITDVIDDVDPQTGSVSNGGYTNDTRPTLHGTAKPGSIVTIRDGDTVLGSTTADKSGNWRFTPDAAHALSEGTHSLTAQSKDSTGTEGDVSSTYVVKVDTTPPDAPVMTDVIDDFGDVTGSVGQGEATDDRRPTLKGTAEQNSIIVIYDVVNGTMVRLGSTQADAYGRWSFRTDSPLKNGTHEFQMVAYDAAGNASDWSNPYGITVLQGVPSAPSITGVTDAVEPLVGNVEPNGATNDAQPTVSGTAMPGQIVHVFIDGTEVGTAITTAAGQWSYRPTSPLPDGEHVFSAVAEGADGQMSTPTGNYPIVIDTVAPSASTNETLRDDVGPAMGQITNGTTTDDATPTYSGKAEAGALVTIYDRDKAIGSTVVNADGTWTFRPTEPLSDGAHSLSTTVTDKAGNVSGHGKPIDFTVDTTHVVITIDQVIDHVGSVQGALQSGQATDDRQPEIKGKATGSAIVKIYVDGQVVASVKAGVDGRWSLKLSDALSEGEHSITATSTKNGVESDATAPFKLTVDITPPDRPTIESVHDDVGAIQGPVANNGTTDDSTPTLKGHAERGSLVTIYDGGKAIGSTFADANGNWAFTPGRPLVDGTHAFTAAARDAAGNTSQASDPFTIHLDTSAPKQPAITEVIDAVGDVTGPLSQHDTTDDAQPLVKGTAEKNSLVLIYDTVFGMKVLIGSARADASGYWSFRPEAPVAPLADGDHHLTAVAMDAAGNESKPSGGFDFTVLVGGVPTAPSIAGVFDAVEPHVGNVEQSGVTNDAKATVMGTAPAGQIVHVFIDGNEVGTVKADATGRWWFRPDTPLADGEHRFTAIAETEGGEKSVETGAYTIVVDTTAPAVSTDQSLIDDVGAVTGEVVNGTVTDDATPTYSGKAEAGAIVTIYDGGKAIGSTVVKPDGTWHFHPTEPLSDGKHSFSTTVTDSAGNTSERSEAINFTVDTSSSGVIAIDEVIDNVGSIQGALQPGQRTDDREPVVNGHATPNSLVIVYVDGNAVGSTRADVNGTWSLKLPELSEGAHKVTATTTTAASGESKATEAFDLTVDTTAPGVSTNETVTDDVGSVTGPIKAGGVTDDATPTFSGKAEIGAIVTIYDGDKAIGSSVVNADGTWAFRPIEPLADGAHSLSTTVTDKAGNTSERSPSIGFTVDTTGAGVIIAIDEVIDHVGTVTGALQPGQTTDDERPEITGKATPNALVTVYVDGKAAGSVTAGADGSWSFRPDAALTEGAHRITATVTTPTTGESGQTEPFDLEIDTTPPAVSTNETVTDNVGSVTGPIKAGDVTDDATPTFSGKAETGAIVTIYDGDKAIGSSVVNADGTWTFRPTEPLADGAHNLSTTVTDRAGNTSGRSPSIGFTVDTSHVEISIGEVIDHVGTVKGALQPGQTTDDVRPEIAGKATPDSLVKVYVDGKVAGSVQAGSDGKWTLKLQEALSEGAHTITATSTTNNVESAHTASFGLTIDTTPPEKSTNETVTDDVGSVTGPIKAGGVTDDATPTFSGKAEIGAIVTIYDGDKAIGSSVVNADGTWTFRPTEPLADGKHSLSTTVTDKAGNTSARGDSIDFTVDTSGAGVITIETVTDHVGAVQGALQPGHSTDDTHPEIAGRATPNSLVKIYANGALVASVVASADGMWTVKVDTALKDGTYDITATTTTSASGESKPTGPFTLTVDTIAPDVSTNEKVTDHVGAVTGVIEAGGVTDDATPTFSGKAEPGAVVTIYDGDKAIGSSVVDADGTWSFRPTEPLADGEHSLSTTVTDKAGNTSERSPSVSFTVDTDGVGVSIAIDEVIDQAGTVTGALQPGQTTDDVHPEISGKATPDSLVKVYVDGKLAGSTTAGADGKWTLTLKTALTEGEHAITATTTTDASGESAQTEPFRFTVDLTPPEQPTIDGVTDDVGALQGKIANGGYTDDKTPTLSGNAEAGSIVTIYDGDTVLGSAVAAADGKWTFTPTVRLMDGEHSFTAIASDAAGNASAPSGKYTVHVDTVAPNSPGITQLIDDVGPVTGDVFKVGLTDDTMPMFSGKAEPGSIVTLYTDYEGERHVLGSARVTATGDWSIVPNDDMDDGVHHITMTATDKAGNVSATSEPYVLEIDTTAPAQPTITDMVEHVGGVTGSLGTDGGTTTDHQPHIVGLAEAGAMITVMTEDNGVLGTTYADATGRWEFAPGSALNDGVHVFSVTATDAAGNPSGRSTKVTITIESSQGGAAYSSEVKASTDALFSGEHDVASHASDSRALHGAHDSVNAGDALDASRDDAVHTARAQGPVQAGDVFAHVELRGEHSVLVADGEGRTLDLSDATVSGGIDAIDLAGSGANTLKLSLDDVLQHGGKDLFVDDGRTQLMVKGDARDVVDLSGSVGGPGNEWIAHGETTVDGVAYTVYENSAQNAELLVQHGVTTHLM</sequence>
<dbReference type="Pfam" id="PF19077">
    <property type="entry name" value="Big_13"/>
    <property type="match status" value="22"/>
</dbReference>
<feature type="region of interest" description="Disordered" evidence="1">
    <location>
        <begin position="75"/>
        <end position="102"/>
    </location>
</feature>
<feature type="compositionally biased region" description="Polar residues" evidence="1">
    <location>
        <begin position="1524"/>
        <end position="1536"/>
    </location>
</feature>
<feature type="domain" description="Bacterial Ig-like" evidence="2">
    <location>
        <begin position="2073"/>
        <end position="2155"/>
    </location>
</feature>
<feature type="non-terminal residue" evidence="3">
    <location>
        <position position="1"/>
    </location>
</feature>
<evidence type="ECO:0000313" key="3">
    <source>
        <dbReference type="EMBL" id="MDN7526375.1"/>
    </source>
</evidence>
<feature type="domain" description="Bacterial Ig-like" evidence="2">
    <location>
        <begin position="1232"/>
        <end position="1320"/>
    </location>
</feature>
<feature type="domain" description="Bacterial Ig-like" evidence="2">
    <location>
        <begin position="1121"/>
        <end position="1215"/>
    </location>
</feature>
<evidence type="ECO:0000256" key="1">
    <source>
        <dbReference type="SAM" id="MobiDB-lite"/>
    </source>
</evidence>
<feature type="region of interest" description="Disordered" evidence="1">
    <location>
        <begin position="1802"/>
        <end position="1833"/>
    </location>
</feature>
<feature type="compositionally biased region" description="Polar residues" evidence="1">
    <location>
        <begin position="1323"/>
        <end position="1337"/>
    </location>
</feature>
<feature type="region of interest" description="Disordered" evidence="1">
    <location>
        <begin position="974"/>
        <end position="996"/>
    </location>
</feature>
<organism evidence="3 4">
    <name type="scientific">Burkholderia orbicola</name>
    <dbReference type="NCBI Taxonomy" id="2978683"/>
    <lineage>
        <taxon>Bacteria</taxon>
        <taxon>Pseudomonadati</taxon>
        <taxon>Pseudomonadota</taxon>
        <taxon>Betaproteobacteria</taxon>
        <taxon>Burkholderiales</taxon>
        <taxon>Burkholderiaceae</taxon>
        <taxon>Burkholderia</taxon>
        <taxon>Burkholderia cepacia complex</taxon>
    </lineage>
</organism>
<evidence type="ECO:0000313" key="4">
    <source>
        <dbReference type="Proteomes" id="UP001172217"/>
    </source>
</evidence>
<feature type="domain" description="Bacterial Ig-like" evidence="2">
    <location>
        <begin position="297"/>
        <end position="378"/>
    </location>
</feature>
<dbReference type="Gene3D" id="2.60.40.10">
    <property type="entry name" value="Immunoglobulins"/>
    <property type="match status" value="2"/>
</dbReference>
<feature type="domain" description="Bacterial Ig-like" evidence="2">
    <location>
        <begin position="1650"/>
        <end position="1734"/>
    </location>
</feature>
<dbReference type="EMBL" id="JAUJQL010000014">
    <property type="protein sequence ID" value="MDN7526375.1"/>
    <property type="molecule type" value="Genomic_DNA"/>
</dbReference>
<feature type="domain" description="Bacterial Ig-like" evidence="2">
    <location>
        <begin position="2174"/>
        <end position="2258"/>
    </location>
</feature>
<feature type="domain" description="Bacterial Ig-like" evidence="2">
    <location>
        <begin position="1750"/>
        <end position="1838"/>
    </location>
</feature>
<feature type="compositionally biased region" description="Polar residues" evidence="1">
    <location>
        <begin position="78"/>
        <end position="92"/>
    </location>
</feature>
<feature type="region of interest" description="Disordered" evidence="1">
    <location>
        <begin position="1524"/>
        <end position="1543"/>
    </location>
</feature>
<feature type="domain" description="Bacterial Ig-like" evidence="2">
    <location>
        <begin position="75"/>
        <end position="166"/>
    </location>
</feature>
<dbReference type="Proteomes" id="UP001172217">
    <property type="component" value="Unassembled WGS sequence"/>
</dbReference>
<protein>
    <submittedName>
        <fullName evidence="3">Ig-like domain-containing protein</fullName>
    </submittedName>
</protein>
<feature type="domain" description="Bacterial Ig-like" evidence="2">
    <location>
        <begin position="604"/>
        <end position="688"/>
    </location>
</feature>
<proteinExistence type="predicted"/>
<feature type="region of interest" description="Disordered" evidence="1">
    <location>
        <begin position="387"/>
        <end position="412"/>
    </location>
</feature>
<feature type="domain" description="Bacterial Ig-like" evidence="2">
    <location>
        <begin position="180"/>
        <end position="266"/>
    </location>
</feature>
<keyword evidence="4" id="KW-1185">Reference proteome</keyword>
<dbReference type="NCBIfam" id="NF033510">
    <property type="entry name" value="Ca_tandemer"/>
    <property type="match status" value="20"/>
</dbReference>
<feature type="domain" description="Bacterial Ig-like" evidence="2">
    <location>
        <begin position="400"/>
        <end position="482"/>
    </location>
</feature>
<feature type="domain" description="Bacterial Ig-like" evidence="2">
    <location>
        <begin position="497"/>
        <end position="583"/>
    </location>
</feature>
<feature type="compositionally biased region" description="Polar residues" evidence="1">
    <location>
        <begin position="983"/>
        <end position="996"/>
    </location>
</feature>